<dbReference type="EC" id="5.3.1.16" evidence="9 11"/>
<protein>
    <recommendedName>
        <fullName evidence="9 11">1-(5-phosphoribosyl)-5-[(5-phosphoribosylamino)methylideneamino] imidazole-4-carboxamide isomerase</fullName>
        <ecNumber evidence="9 11">5.3.1.16</ecNumber>
    </recommendedName>
    <alternativeName>
        <fullName evidence="9">Phosphoribosylformimino-5-aminoimidazole carboxamide ribotide isomerase</fullName>
    </alternativeName>
</protein>
<comment type="catalytic activity">
    <reaction evidence="1 9 11">
        <text>1-(5-phospho-beta-D-ribosyl)-5-[(5-phospho-beta-D-ribosylamino)methylideneamino]imidazole-4-carboxamide = 5-[(5-phospho-1-deoxy-D-ribulos-1-ylimino)methylamino]-1-(5-phospho-beta-D-ribosyl)imidazole-4-carboxamide</text>
        <dbReference type="Rhea" id="RHEA:15469"/>
        <dbReference type="ChEBI" id="CHEBI:58435"/>
        <dbReference type="ChEBI" id="CHEBI:58525"/>
        <dbReference type="EC" id="5.3.1.16"/>
    </reaction>
</comment>
<comment type="similarity">
    <text evidence="4 9 10">Belongs to the HisA/HisF family.</text>
</comment>
<reference evidence="12 13" key="2">
    <citation type="submission" date="2020-03" db="EMBL/GenBank/DDBJ databases">
        <title>Campylobacter portucalensis sp. nov., a new species of Campylobacter isolated from the reproductive tract of bulls.</title>
        <authorList>
            <person name="Silva M.F."/>
            <person name="Pereira G."/>
            <person name="Carneiro C."/>
            <person name="Hemphill A."/>
            <person name="Mateus L."/>
            <person name="Lopes-Da-Costa L."/>
            <person name="Silva E."/>
        </authorList>
    </citation>
    <scope>NUCLEOTIDE SEQUENCE [LARGE SCALE GENOMIC DNA]</scope>
    <source>
        <strain evidence="12 13">FMV-PI01</strain>
    </source>
</reference>
<keyword evidence="8 9" id="KW-0413">Isomerase</keyword>
<feature type="active site" description="Proton donor" evidence="9">
    <location>
        <position position="127"/>
    </location>
</feature>
<evidence type="ECO:0000313" key="12">
    <source>
        <dbReference type="EMBL" id="MSN95599.1"/>
    </source>
</evidence>
<dbReference type="PANTHER" id="PTHR43090">
    <property type="entry name" value="1-(5-PHOSPHORIBOSYL)-5-[(5-PHOSPHORIBOSYLAMINO)METHYLIDENEAMINO] IMIDAZOLE-4-CARBOXAMIDE ISOMERASE"/>
    <property type="match status" value="1"/>
</dbReference>
<accession>A0A6L5WFE3</accession>
<keyword evidence="13" id="KW-1185">Reference proteome</keyword>
<dbReference type="PANTHER" id="PTHR43090:SF2">
    <property type="entry name" value="1-(5-PHOSPHORIBOSYL)-5-[(5-PHOSPHORIBOSYLAMINO)METHYLIDENEAMINO] IMIDAZOLE-4-CARBOXAMIDE ISOMERASE"/>
    <property type="match status" value="1"/>
</dbReference>
<dbReference type="EMBL" id="VWSJ01000001">
    <property type="protein sequence ID" value="MSN95599.1"/>
    <property type="molecule type" value="Genomic_DNA"/>
</dbReference>
<dbReference type="Gene3D" id="3.20.20.70">
    <property type="entry name" value="Aldolase class I"/>
    <property type="match status" value="1"/>
</dbReference>
<dbReference type="HAMAP" id="MF_01014">
    <property type="entry name" value="HisA"/>
    <property type="match status" value="1"/>
</dbReference>
<dbReference type="RefSeq" id="WP_154569874.1">
    <property type="nucleotide sequence ID" value="NZ_VWSJ01000001.1"/>
</dbReference>
<gene>
    <name evidence="9 12" type="primary">hisA</name>
    <name evidence="12" type="ORF">F1B92_00030</name>
</gene>
<keyword evidence="5 9" id="KW-0963">Cytoplasm</keyword>
<dbReference type="InterPro" id="IPR006063">
    <property type="entry name" value="HisA_bact_arch"/>
</dbReference>
<dbReference type="GO" id="GO:0000105">
    <property type="term" value="P:L-histidine biosynthetic process"/>
    <property type="evidence" value="ECO:0007669"/>
    <property type="project" value="UniProtKB-UniRule"/>
</dbReference>
<evidence type="ECO:0000256" key="8">
    <source>
        <dbReference type="ARBA" id="ARBA00023235"/>
    </source>
</evidence>
<dbReference type="GO" id="GO:0003949">
    <property type="term" value="F:1-(5-phosphoribosyl)-5-[(5-phosphoribosylamino)methylideneamino]imidazole-4-carboxamide isomerase activity"/>
    <property type="evidence" value="ECO:0007669"/>
    <property type="project" value="UniProtKB-UniRule"/>
</dbReference>
<name>A0A6L5WFE3_9BACT</name>
<dbReference type="InterPro" id="IPR044524">
    <property type="entry name" value="Isoase_HisA-like"/>
</dbReference>
<sequence>MEILPAIDLKDGFAVRLSKGDMNTAKIYSKNPSDLAKKFEDFGAKWLHIVDLDGAFKGMAVNFKVIEEIAKSTNLKIEVGGGIRDENDIKKYQNLGVKRFILGSTALNDIELTKNLAKVYKIAVGIDARDGFVAVQGWADVSKISALELARIYKDSDVDAIICTDISKDGMLSGVNSEFAKNIALKSGKKTIASGGVKDINDIINLQKIDEIYGVIIGKAYYEGHINLQEVFKLIEI</sequence>
<dbReference type="Pfam" id="PF00977">
    <property type="entry name" value="His_biosynth"/>
    <property type="match status" value="1"/>
</dbReference>
<dbReference type="UniPathway" id="UPA00031">
    <property type="reaction ID" value="UER00009"/>
</dbReference>
<evidence type="ECO:0000256" key="2">
    <source>
        <dbReference type="ARBA" id="ARBA00004496"/>
    </source>
</evidence>
<feature type="active site" description="Proton acceptor" evidence="9">
    <location>
        <position position="8"/>
    </location>
</feature>
<dbReference type="AlphaFoldDB" id="A0A6L5WFE3"/>
<proteinExistence type="inferred from homology"/>
<comment type="pathway">
    <text evidence="3 9 11">Amino-acid biosynthesis; L-histidine biosynthesis; L-histidine from 5-phospho-alpha-D-ribose 1-diphosphate: step 4/9.</text>
</comment>
<evidence type="ECO:0000256" key="10">
    <source>
        <dbReference type="RuleBase" id="RU003657"/>
    </source>
</evidence>
<evidence type="ECO:0000256" key="5">
    <source>
        <dbReference type="ARBA" id="ARBA00022490"/>
    </source>
</evidence>
<dbReference type="InterPro" id="IPR023016">
    <property type="entry name" value="HisA/PriA"/>
</dbReference>
<evidence type="ECO:0000256" key="1">
    <source>
        <dbReference type="ARBA" id="ARBA00000901"/>
    </source>
</evidence>
<dbReference type="SUPFAM" id="SSF51366">
    <property type="entry name" value="Ribulose-phoshate binding barrel"/>
    <property type="match status" value="1"/>
</dbReference>
<dbReference type="CDD" id="cd04732">
    <property type="entry name" value="HisA"/>
    <property type="match status" value="1"/>
</dbReference>
<evidence type="ECO:0000256" key="7">
    <source>
        <dbReference type="ARBA" id="ARBA00023102"/>
    </source>
</evidence>
<dbReference type="InterPro" id="IPR011060">
    <property type="entry name" value="RibuloseP-bd_barrel"/>
</dbReference>
<comment type="subcellular location">
    <subcellularLocation>
        <location evidence="2 9 11">Cytoplasm</location>
    </subcellularLocation>
</comment>
<keyword evidence="6 9" id="KW-0028">Amino-acid biosynthesis</keyword>
<evidence type="ECO:0000313" key="13">
    <source>
        <dbReference type="Proteomes" id="UP000476338"/>
    </source>
</evidence>
<dbReference type="NCBIfam" id="TIGR00007">
    <property type="entry name" value="1-(5-phosphoribosyl)-5-[(5-phosphoribosylamino)methylideneamino]imidazole-4-carboxamide isomerase"/>
    <property type="match status" value="1"/>
</dbReference>
<dbReference type="FunFam" id="3.20.20.70:FF:000009">
    <property type="entry name" value="1-(5-phosphoribosyl)-5-[(5-phosphoribosylamino)methylideneamino] imidazole-4-carboxamide isomerase"/>
    <property type="match status" value="1"/>
</dbReference>
<evidence type="ECO:0000256" key="9">
    <source>
        <dbReference type="HAMAP-Rule" id="MF_01014"/>
    </source>
</evidence>
<dbReference type="Proteomes" id="UP000476338">
    <property type="component" value="Unassembled WGS sequence"/>
</dbReference>
<dbReference type="InterPro" id="IPR013785">
    <property type="entry name" value="Aldolase_TIM"/>
</dbReference>
<reference evidence="12 13" key="1">
    <citation type="submission" date="2019-09" db="EMBL/GenBank/DDBJ databases">
        <authorList>
            <person name="Silva M."/>
            <person name="Pereira G."/>
            <person name="Lopes-Da-Costa L."/>
            <person name="Silva E."/>
        </authorList>
    </citation>
    <scope>NUCLEOTIDE SEQUENCE [LARGE SCALE GENOMIC DNA]</scope>
    <source>
        <strain evidence="12 13">FMV-PI01</strain>
    </source>
</reference>
<dbReference type="GO" id="GO:0005737">
    <property type="term" value="C:cytoplasm"/>
    <property type="evidence" value="ECO:0007669"/>
    <property type="project" value="UniProtKB-SubCell"/>
</dbReference>
<evidence type="ECO:0000256" key="6">
    <source>
        <dbReference type="ARBA" id="ARBA00022605"/>
    </source>
</evidence>
<organism evidence="12 13">
    <name type="scientific">Campylobacter portucalensis</name>
    <dbReference type="NCBI Taxonomy" id="2608384"/>
    <lineage>
        <taxon>Bacteria</taxon>
        <taxon>Pseudomonadati</taxon>
        <taxon>Campylobacterota</taxon>
        <taxon>Epsilonproteobacteria</taxon>
        <taxon>Campylobacterales</taxon>
        <taxon>Campylobacteraceae</taxon>
        <taxon>Campylobacter</taxon>
    </lineage>
</organism>
<dbReference type="GO" id="GO:0000162">
    <property type="term" value="P:L-tryptophan biosynthetic process"/>
    <property type="evidence" value="ECO:0007669"/>
    <property type="project" value="TreeGrafter"/>
</dbReference>
<dbReference type="InterPro" id="IPR006062">
    <property type="entry name" value="His_biosynth"/>
</dbReference>
<evidence type="ECO:0000256" key="11">
    <source>
        <dbReference type="RuleBase" id="RU003658"/>
    </source>
</evidence>
<evidence type="ECO:0000256" key="4">
    <source>
        <dbReference type="ARBA" id="ARBA00009667"/>
    </source>
</evidence>
<keyword evidence="7 9" id="KW-0368">Histidine biosynthesis</keyword>
<evidence type="ECO:0000256" key="3">
    <source>
        <dbReference type="ARBA" id="ARBA00005133"/>
    </source>
</evidence>
<comment type="caution">
    <text evidence="12">The sequence shown here is derived from an EMBL/GenBank/DDBJ whole genome shotgun (WGS) entry which is preliminary data.</text>
</comment>